<dbReference type="EMBL" id="JACHCF010000018">
    <property type="protein sequence ID" value="MBB5624076.1"/>
    <property type="molecule type" value="Genomic_DNA"/>
</dbReference>
<dbReference type="Gene3D" id="3.90.226.10">
    <property type="entry name" value="2-enoyl-CoA Hydratase, Chain A, domain 1"/>
    <property type="match status" value="1"/>
</dbReference>
<comment type="caution">
    <text evidence="2">The sequence shown here is derived from an EMBL/GenBank/DDBJ whole genome shotgun (WGS) entry which is preliminary data.</text>
</comment>
<dbReference type="GO" id="GO:0004175">
    <property type="term" value="F:endopeptidase activity"/>
    <property type="evidence" value="ECO:0007669"/>
    <property type="project" value="TreeGrafter"/>
</dbReference>
<dbReference type="Proteomes" id="UP000537718">
    <property type="component" value="Unassembled WGS sequence"/>
</dbReference>
<sequence length="481" mass="55348">MVEKDNLMKKIFILILVLIPFFSEAQTCNCSENFKFLVERIKNNYVGYKDKIKTSNQRQFDFFTDSLQNLAMRSNTIDCRDIYLKWLAFFEDGHMGISTFTAGNASSNEIRTFFLESEKKPLNELSFDKYLLKNKANLDGIEGYWNYANAYKIGIVKDSSKKDEFIGFIIKADSIYWMPQQVKFRIKKENGNYSVVYFGAIDHVKYTPSIIVNKDIIDFGNFGKWYKGKNIKNTPKAIAALIPDMSPTFRILDNETNLLVIPHFAIRYKNSVDSILAKNKTLLENSKHLIIDIRNNSGGLTGTFENIIPYIYTKPIYTYGDAILATADNIKDGYENDEPDLPESSKKEIMEVVKKLKKHVGELYHIYPADTLKFDYVLKNPQRISILMNRKTASASELFILKAEQSEKVTLFGENSAGAVDYVENVFVKMPCKYYSVFYPALRSDRVDSRPLNNIGIVPNVVIPGNVKDWVEFVRVYKTRN</sequence>
<organism evidence="2 3">
    <name type="scientific">Pedobacter cryoconitis</name>
    <dbReference type="NCBI Taxonomy" id="188932"/>
    <lineage>
        <taxon>Bacteria</taxon>
        <taxon>Pseudomonadati</taxon>
        <taxon>Bacteroidota</taxon>
        <taxon>Sphingobacteriia</taxon>
        <taxon>Sphingobacteriales</taxon>
        <taxon>Sphingobacteriaceae</taxon>
        <taxon>Pedobacter</taxon>
    </lineage>
</organism>
<dbReference type="Pfam" id="PF03572">
    <property type="entry name" value="Peptidase_S41"/>
    <property type="match status" value="1"/>
</dbReference>
<dbReference type="GO" id="GO:0030288">
    <property type="term" value="C:outer membrane-bounded periplasmic space"/>
    <property type="evidence" value="ECO:0007669"/>
    <property type="project" value="TreeGrafter"/>
</dbReference>
<dbReference type="SUPFAM" id="SSF52096">
    <property type="entry name" value="ClpP/crotonase"/>
    <property type="match status" value="1"/>
</dbReference>
<dbReference type="GO" id="GO:0007165">
    <property type="term" value="P:signal transduction"/>
    <property type="evidence" value="ECO:0007669"/>
    <property type="project" value="TreeGrafter"/>
</dbReference>
<dbReference type="GO" id="GO:0008236">
    <property type="term" value="F:serine-type peptidase activity"/>
    <property type="evidence" value="ECO:0007669"/>
    <property type="project" value="InterPro"/>
</dbReference>
<dbReference type="AlphaFoldDB" id="A0A7W8YYD8"/>
<dbReference type="InterPro" id="IPR005151">
    <property type="entry name" value="Tail-specific_protease"/>
</dbReference>
<dbReference type="RefSeq" id="WP_183870138.1">
    <property type="nucleotide sequence ID" value="NZ_JACHCF010000018.1"/>
</dbReference>
<dbReference type="GO" id="GO:0006508">
    <property type="term" value="P:proteolysis"/>
    <property type="evidence" value="ECO:0007669"/>
    <property type="project" value="InterPro"/>
</dbReference>
<accession>A0A7W8YYD8</accession>
<dbReference type="PANTHER" id="PTHR32060">
    <property type="entry name" value="TAIL-SPECIFIC PROTEASE"/>
    <property type="match status" value="1"/>
</dbReference>
<evidence type="ECO:0000313" key="2">
    <source>
        <dbReference type="EMBL" id="MBB5624076.1"/>
    </source>
</evidence>
<feature type="domain" description="Tail specific protease" evidence="1">
    <location>
        <begin position="259"/>
        <end position="462"/>
    </location>
</feature>
<protein>
    <recommendedName>
        <fullName evidence="1">Tail specific protease domain-containing protein</fullName>
    </recommendedName>
</protein>
<reference evidence="2 3" key="1">
    <citation type="submission" date="2020-08" db="EMBL/GenBank/DDBJ databases">
        <title>Genomic Encyclopedia of Type Strains, Phase IV (KMG-V): Genome sequencing to study the core and pangenomes of soil and plant-associated prokaryotes.</title>
        <authorList>
            <person name="Whitman W."/>
        </authorList>
    </citation>
    <scope>NUCLEOTIDE SEQUENCE [LARGE SCALE GENOMIC DNA]</scope>
    <source>
        <strain evidence="2 3">MP7CTX6</strain>
    </source>
</reference>
<dbReference type="InterPro" id="IPR029045">
    <property type="entry name" value="ClpP/crotonase-like_dom_sf"/>
</dbReference>
<gene>
    <name evidence="2" type="ORF">HDE69_005173</name>
</gene>
<evidence type="ECO:0000259" key="1">
    <source>
        <dbReference type="Pfam" id="PF03572"/>
    </source>
</evidence>
<evidence type="ECO:0000313" key="3">
    <source>
        <dbReference type="Proteomes" id="UP000537718"/>
    </source>
</evidence>
<dbReference type="PANTHER" id="PTHR32060:SF30">
    <property type="entry name" value="CARBOXY-TERMINAL PROCESSING PROTEASE CTPA"/>
    <property type="match status" value="1"/>
</dbReference>
<proteinExistence type="predicted"/>
<name>A0A7W8YYD8_9SPHI</name>